<gene>
    <name evidence="1" type="ORF">MAR_013711</name>
</gene>
<keyword evidence="2" id="KW-1185">Reference proteome</keyword>
<reference evidence="1" key="1">
    <citation type="submission" date="2022-11" db="EMBL/GenBank/DDBJ databases">
        <title>Centuries of genome instability and evolution in soft-shell clam transmissible cancer (bioRxiv).</title>
        <authorList>
            <person name="Hart S.F.M."/>
            <person name="Yonemitsu M.A."/>
            <person name="Giersch R.M."/>
            <person name="Beal B.F."/>
            <person name="Arriagada G."/>
            <person name="Davis B.W."/>
            <person name="Ostrander E.A."/>
            <person name="Goff S.P."/>
            <person name="Metzger M.J."/>
        </authorList>
    </citation>
    <scope>NUCLEOTIDE SEQUENCE</scope>
    <source>
        <strain evidence="1">MELC-2E11</strain>
        <tissue evidence="1">Siphon/mantle</tissue>
    </source>
</reference>
<proteinExistence type="predicted"/>
<organism evidence="1 2">
    <name type="scientific">Mya arenaria</name>
    <name type="common">Soft-shell clam</name>
    <dbReference type="NCBI Taxonomy" id="6604"/>
    <lineage>
        <taxon>Eukaryota</taxon>
        <taxon>Metazoa</taxon>
        <taxon>Spiralia</taxon>
        <taxon>Lophotrochozoa</taxon>
        <taxon>Mollusca</taxon>
        <taxon>Bivalvia</taxon>
        <taxon>Autobranchia</taxon>
        <taxon>Heteroconchia</taxon>
        <taxon>Euheterodonta</taxon>
        <taxon>Imparidentia</taxon>
        <taxon>Neoheterodontei</taxon>
        <taxon>Myida</taxon>
        <taxon>Myoidea</taxon>
        <taxon>Myidae</taxon>
        <taxon>Mya</taxon>
    </lineage>
</organism>
<evidence type="ECO:0000313" key="2">
    <source>
        <dbReference type="Proteomes" id="UP001164746"/>
    </source>
</evidence>
<dbReference type="Proteomes" id="UP001164746">
    <property type="component" value="Chromosome 15"/>
</dbReference>
<dbReference type="EMBL" id="CP111026">
    <property type="protein sequence ID" value="WAR28007.1"/>
    <property type="molecule type" value="Genomic_DNA"/>
</dbReference>
<protein>
    <submittedName>
        <fullName evidence="1">Uncharacterized protein</fullName>
    </submittedName>
</protein>
<evidence type="ECO:0000313" key="1">
    <source>
        <dbReference type="EMBL" id="WAR28007.1"/>
    </source>
</evidence>
<sequence length="19" mass="2233">MAQTRNVRQHLLLGLQQII</sequence>
<accession>A0ABY7G271</accession>
<name>A0ABY7G271_MYAAR</name>